<keyword evidence="4" id="KW-0677">Repeat</keyword>
<dbReference type="GO" id="GO:0006364">
    <property type="term" value="P:rRNA processing"/>
    <property type="evidence" value="ECO:0007669"/>
    <property type="project" value="UniProtKB-KW"/>
</dbReference>
<dbReference type="Proteomes" id="UP000800092">
    <property type="component" value="Unassembled WGS sequence"/>
</dbReference>
<protein>
    <submittedName>
        <fullName evidence="7">WD40 repeat-like protein</fullName>
    </submittedName>
</protein>
<dbReference type="GO" id="GO:0034388">
    <property type="term" value="C:Pwp2p-containing subcomplex of 90S preribosome"/>
    <property type="evidence" value="ECO:0007669"/>
    <property type="project" value="TreeGrafter"/>
</dbReference>
<proteinExistence type="predicted"/>
<gene>
    <name evidence="7" type="ORF">EV356DRAFT_452973</name>
</gene>
<keyword evidence="5" id="KW-0539">Nucleus</keyword>
<feature type="region of interest" description="Disordered" evidence="6">
    <location>
        <begin position="514"/>
        <end position="540"/>
    </location>
</feature>
<dbReference type="SUPFAM" id="SSF50978">
    <property type="entry name" value="WD40 repeat-like"/>
    <property type="match status" value="1"/>
</dbReference>
<feature type="compositionally biased region" description="Acidic residues" evidence="6">
    <location>
        <begin position="25"/>
        <end position="48"/>
    </location>
</feature>
<feature type="region of interest" description="Disordered" evidence="6">
    <location>
        <begin position="243"/>
        <end position="271"/>
    </location>
</feature>
<feature type="region of interest" description="Disordered" evidence="6">
    <location>
        <begin position="104"/>
        <end position="140"/>
    </location>
</feature>
<dbReference type="GO" id="GO:0032040">
    <property type="term" value="C:small-subunit processome"/>
    <property type="evidence" value="ECO:0007669"/>
    <property type="project" value="TreeGrafter"/>
</dbReference>
<evidence type="ECO:0000313" key="7">
    <source>
        <dbReference type="EMBL" id="KAF2230926.1"/>
    </source>
</evidence>
<feature type="compositionally biased region" description="Acidic residues" evidence="6">
    <location>
        <begin position="73"/>
        <end position="92"/>
    </location>
</feature>
<dbReference type="InterPro" id="IPR045161">
    <property type="entry name" value="Utp18"/>
</dbReference>
<keyword evidence="8" id="KW-1185">Reference proteome</keyword>
<name>A0A6A6GYP5_VIRVR</name>
<feature type="compositionally biased region" description="Gly residues" evidence="6">
    <location>
        <begin position="1"/>
        <end position="10"/>
    </location>
</feature>
<evidence type="ECO:0000256" key="6">
    <source>
        <dbReference type="SAM" id="MobiDB-lite"/>
    </source>
</evidence>
<feature type="region of interest" description="Disordered" evidence="6">
    <location>
        <begin position="65"/>
        <end position="92"/>
    </location>
</feature>
<feature type="compositionally biased region" description="Low complexity" evidence="6">
    <location>
        <begin position="207"/>
        <end position="228"/>
    </location>
</feature>
<evidence type="ECO:0000256" key="2">
    <source>
        <dbReference type="ARBA" id="ARBA00022552"/>
    </source>
</evidence>
<accession>A0A6A6GYP5</accession>
<dbReference type="EMBL" id="ML991834">
    <property type="protein sequence ID" value="KAF2230926.1"/>
    <property type="molecule type" value="Genomic_DNA"/>
</dbReference>
<feature type="compositionally biased region" description="Basic and acidic residues" evidence="6">
    <location>
        <begin position="514"/>
        <end position="526"/>
    </location>
</feature>
<dbReference type="PANTHER" id="PTHR18359">
    <property type="entry name" value="WD-REPEAT PROTEIN-RELATED"/>
    <property type="match status" value="1"/>
</dbReference>
<dbReference type="PANTHER" id="PTHR18359:SF0">
    <property type="entry name" value="U3 SMALL NUCLEOLAR RNA-ASSOCIATED PROTEIN 18 HOMOLOG"/>
    <property type="match status" value="1"/>
</dbReference>
<feature type="region of interest" description="Disordered" evidence="6">
    <location>
        <begin position="1"/>
        <end position="48"/>
    </location>
</feature>
<evidence type="ECO:0000313" key="8">
    <source>
        <dbReference type="Proteomes" id="UP000800092"/>
    </source>
</evidence>
<dbReference type="AlphaFoldDB" id="A0A6A6GYP5"/>
<reference evidence="7" key="1">
    <citation type="journal article" date="2020" name="Stud. Mycol.">
        <title>101 Dothideomycetes genomes: a test case for predicting lifestyles and emergence of pathogens.</title>
        <authorList>
            <person name="Haridas S."/>
            <person name="Albert R."/>
            <person name="Binder M."/>
            <person name="Bloem J."/>
            <person name="Labutti K."/>
            <person name="Salamov A."/>
            <person name="Andreopoulos B."/>
            <person name="Baker S."/>
            <person name="Barry K."/>
            <person name="Bills G."/>
            <person name="Bluhm B."/>
            <person name="Cannon C."/>
            <person name="Castanera R."/>
            <person name="Culley D."/>
            <person name="Daum C."/>
            <person name="Ezra D."/>
            <person name="Gonzalez J."/>
            <person name="Henrissat B."/>
            <person name="Kuo A."/>
            <person name="Liang C."/>
            <person name="Lipzen A."/>
            <person name="Lutzoni F."/>
            <person name="Magnuson J."/>
            <person name="Mondo S."/>
            <person name="Nolan M."/>
            <person name="Ohm R."/>
            <person name="Pangilinan J."/>
            <person name="Park H.-J."/>
            <person name="Ramirez L."/>
            <person name="Alfaro M."/>
            <person name="Sun H."/>
            <person name="Tritt A."/>
            <person name="Yoshinaga Y."/>
            <person name="Zwiers L.-H."/>
            <person name="Turgeon B."/>
            <person name="Goodwin S."/>
            <person name="Spatafora J."/>
            <person name="Crous P."/>
            <person name="Grigoriev I."/>
        </authorList>
    </citation>
    <scope>NUCLEOTIDE SEQUENCE</scope>
    <source>
        <strain evidence="7">Tuck. ex Michener</strain>
    </source>
</reference>
<feature type="region of interest" description="Disordered" evidence="6">
    <location>
        <begin position="187"/>
        <end position="230"/>
    </location>
</feature>
<dbReference type="InterPro" id="IPR036322">
    <property type="entry name" value="WD40_repeat_dom_sf"/>
</dbReference>
<evidence type="ECO:0000256" key="3">
    <source>
        <dbReference type="ARBA" id="ARBA00022574"/>
    </source>
</evidence>
<evidence type="ECO:0000256" key="4">
    <source>
        <dbReference type="ARBA" id="ARBA00022737"/>
    </source>
</evidence>
<organism evidence="7 8">
    <name type="scientific">Viridothelium virens</name>
    <name type="common">Speckled blister lichen</name>
    <name type="synonym">Trypethelium virens</name>
    <dbReference type="NCBI Taxonomy" id="1048519"/>
    <lineage>
        <taxon>Eukaryota</taxon>
        <taxon>Fungi</taxon>
        <taxon>Dikarya</taxon>
        <taxon>Ascomycota</taxon>
        <taxon>Pezizomycotina</taxon>
        <taxon>Dothideomycetes</taxon>
        <taxon>Dothideomycetes incertae sedis</taxon>
        <taxon>Trypetheliales</taxon>
        <taxon>Trypetheliaceae</taxon>
        <taxon>Viridothelium</taxon>
    </lineage>
</organism>
<sequence length="636" mass="70106">MLKSRGGLGSNGQETFQEPTPPSHEEEDSPSDAESFDGLDDEVDPTEAELEKLVFGDSIGFRDEIRNFGQQNLDDEDAEGQDGQEEDDDEENELARLEDAELFFTDAGPASLTEKSLVPTLGSEGEESGPGQERLAWEDSDDERIMVSLATVPRLRKLRNYEGEDLISGKEYTRRLRRQYELLNPTPDWAKFSTSQPPPRKRRKSNPDASDSSSEYSSANESEINISNLHPTTAPLAELLRSTSELTRSSRSSHPHRSFRPSVLNIQRTRDISGPSPSAITALTFHPHLPILLSSGPSSTLSLHHVAPSAQPIPNPLLTSLHLRSTPLRTIAWDASPSRPPRIFLAARRRYFHVWDLAAGTLEQVTRVYGHAHEQRSMEVLKPSPCGRFVALLGSGRKGGGVVNFLDARSLQWVGQCRVESRGGVADFGWWRDGSGVCVLGRNGEVTEWDVEDGRVVGRWEDEGAVGVAVVALGGLDRKGDGELGGDRWVAVGSASGIVNVYDRRAWKGGKSKIENGGELEMRDGNGEEEEHVQPMPRRPKPTKMLDQLTTAIKFLTFNPDGQLLAMGSHVKADALRLVHLPSCTVYRNWPTAGTKLGRISAVAFGEVKTQEDGEENLYLSVANDQGRIRLWEIRA</sequence>
<evidence type="ECO:0000256" key="1">
    <source>
        <dbReference type="ARBA" id="ARBA00004604"/>
    </source>
</evidence>
<dbReference type="Gene3D" id="2.130.10.10">
    <property type="entry name" value="YVTN repeat-like/Quinoprotein amine dehydrogenase"/>
    <property type="match status" value="1"/>
</dbReference>
<dbReference type="InterPro" id="IPR015943">
    <property type="entry name" value="WD40/YVTN_repeat-like_dom_sf"/>
</dbReference>
<comment type="subcellular location">
    <subcellularLocation>
        <location evidence="1">Nucleus</location>
        <location evidence="1">Nucleolus</location>
    </subcellularLocation>
</comment>
<evidence type="ECO:0000256" key="5">
    <source>
        <dbReference type="ARBA" id="ARBA00023242"/>
    </source>
</evidence>
<dbReference type="FunFam" id="2.130.10.10:FF:000549">
    <property type="entry name" value="Small nucleolar ribonucleoprotein complex subunit"/>
    <property type="match status" value="1"/>
</dbReference>
<dbReference type="OrthoDB" id="1935146at2759"/>
<keyword evidence="3" id="KW-0853">WD repeat</keyword>
<keyword evidence="2" id="KW-0698">rRNA processing</keyword>